<gene>
    <name evidence="2" type="ORF">NCTC11951_00741</name>
</gene>
<evidence type="ECO:0000256" key="1">
    <source>
        <dbReference type="SAM" id="Phobius"/>
    </source>
</evidence>
<feature type="transmembrane region" description="Helical" evidence="1">
    <location>
        <begin position="208"/>
        <end position="229"/>
    </location>
</feature>
<dbReference type="EMBL" id="LR134359">
    <property type="protein sequence ID" value="VEG61350.1"/>
    <property type="molecule type" value="Genomic_DNA"/>
</dbReference>
<sequence>MMKINSLNKINFIKSTDLLYAQRTGIFKEDELFNNLTADFKLSKPFDYQIAFFKHSEIYHCFLAPVCKLRKSRFCFPEPLIFQALFDERFIEESDYCVLNLYDQTLYLYFYQEGKFSNLKKIENFNPSNIDLFFKQNRFIEILKHYESKLLLYQDLDTIKHYFSSQIKCLNLNDILDKNSLLKLSSYSIKNLDQNCNFIKHNKIKISISFKIILLFIFSFSLSMMILLFKDFIEYKQNKEIQNKNFIIQEEILKLKQDKQRLLTNIQDLNFTLSNKISSTQQQFHILSTITKEINLDKNKAIILNQIISWLNSNELKITNLEFEQTKIFLSFIDENYFKRALKNLNSAFKILDKNEETFNIILEVIHE</sequence>
<proteinExistence type="predicted"/>
<evidence type="ECO:0000313" key="2">
    <source>
        <dbReference type="EMBL" id="VEG61350.1"/>
    </source>
</evidence>
<organism evidence="2 3">
    <name type="scientific">Campylobacter jejuni subsp. doylei</name>
    <dbReference type="NCBI Taxonomy" id="32021"/>
    <lineage>
        <taxon>Bacteria</taxon>
        <taxon>Pseudomonadati</taxon>
        <taxon>Campylobacterota</taxon>
        <taxon>Epsilonproteobacteria</taxon>
        <taxon>Campylobacterales</taxon>
        <taxon>Campylobacteraceae</taxon>
        <taxon>Campylobacter</taxon>
    </lineage>
</organism>
<keyword evidence="1" id="KW-1133">Transmembrane helix</keyword>
<dbReference type="AlphaFoldDB" id="A0A3S4VYI8"/>
<name>A0A3S4VYI8_CAMJU</name>
<protein>
    <submittedName>
        <fullName evidence="2">Transmembrane protein</fullName>
    </submittedName>
</protein>
<keyword evidence="1 2" id="KW-0812">Transmembrane</keyword>
<evidence type="ECO:0000313" key="3">
    <source>
        <dbReference type="Proteomes" id="UP000275504"/>
    </source>
</evidence>
<accession>A0A3S4VYI8</accession>
<dbReference type="Proteomes" id="UP000275504">
    <property type="component" value="Chromosome"/>
</dbReference>
<keyword evidence="1" id="KW-0472">Membrane</keyword>
<reference evidence="2 3" key="1">
    <citation type="submission" date="2018-12" db="EMBL/GenBank/DDBJ databases">
        <authorList>
            <consortium name="Pathogen Informatics"/>
        </authorList>
    </citation>
    <scope>NUCLEOTIDE SEQUENCE [LARGE SCALE GENOMIC DNA]</scope>
    <source>
        <strain evidence="2 3">NCTC11951</strain>
    </source>
</reference>